<name>A0ABW7CUK6_9GAMM</name>
<keyword evidence="1" id="KW-0812">Transmembrane</keyword>
<evidence type="ECO:0000313" key="3">
    <source>
        <dbReference type="Proteomes" id="UP001605261"/>
    </source>
</evidence>
<keyword evidence="1" id="KW-1133">Transmembrane helix</keyword>
<feature type="transmembrane region" description="Helical" evidence="1">
    <location>
        <begin position="86"/>
        <end position="107"/>
    </location>
</feature>
<evidence type="ECO:0000256" key="1">
    <source>
        <dbReference type="SAM" id="Phobius"/>
    </source>
</evidence>
<feature type="transmembrane region" description="Helical" evidence="1">
    <location>
        <begin position="51"/>
        <end position="74"/>
    </location>
</feature>
<protein>
    <submittedName>
        <fullName evidence="2">DUF805 domain-containing protein</fullName>
    </submittedName>
</protein>
<proteinExistence type="predicted"/>
<comment type="caution">
    <text evidence="2">The sequence shown here is derived from an EMBL/GenBank/DDBJ whole genome shotgun (WGS) entry which is preliminary data.</text>
</comment>
<feature type="transmembrane region" description="Helical" evidence="1">
    <location>
        <begin position="24"/>
        <end position="45"/>
    </location>
</feature>
<dbReference type="EMBL" id="JBHGCJ010000003">
    <property type="protein sequence ID" value="MFG6108632.1"/>
    <property type="molecule type" value="Genomic_DNA"/>
</dbReference>
<dbReference type="PANTHER" id="PTHR34980:SF2">
    <property type="entry name" value="INNER MEMBRANE PROTEIN YHAH-RELATED"/>
    <property type="match status" value="1"/>
</dbReference>
<dbReference type="PANTHER" id="PTHR34980">
    <property type="entry name" value="INNER MEMBRANE PROTEIN-RELATED-RELATED"/>
    <property type="match status" value="1"/>
</dbReference>
<keyword evidence="1" id="KW-0472">Membrane</keyword>
<organism evidence="2 3">
    <name type="scientific">Stenotrophomonas nematodicola</name>
    <dbReference type="NCBI Taxonomy" id="2656746"/>
    <lineage>
        <taxon>Bacteria</taxon>
        <taxon>Pseudomonadati</taxon>
        <taxon>Pseudomonadota</taxon>
        <taxon>Gammaproteobacteria</taxon>
        <taxon>Lysobacterales</taxon>
        <taxon>Lysobacteraceae</taxon>
        <taxon>Stenotrophomonas</taxon>
    </lineage>
</organism>
<gene>
    <name evidence="2" type="ORF">ACEU0G_002622</name>
</gene>
<dbReference type="Pfam" id="PF05656">
    <property type="entry name" value="DUF805"/>
    <property type="match status" value="1"/>
</dbReference>
<dbReference type="InterPro" id="IPR008523">
    <property type="entry name" value="DUF805"/>
</dbReference>
<evidence type="ECO:0000313" key="2">
    <source>
        <dbReference type="EMBL" id="MFG6108632.1"/>
    </source>
</evidence>
<sequence length="123" mass="13484">MNSMLIPLTRYAQFDGRASRKEFWMFYLFVMLVTVVGYIGMGIGAAMGSDVLTMLFGAIVILFILATLVPFIAVSVRRLHDTDKSGWFMLLGMIPFAGIVLLVFYVLPGTPGDNRFGPAAPAV</sequence>
<dbReference type="RefSeq" id="WP_259202606.1">
    <property type="nucleotide sequence ID" value="NZ_JBHGCJ010000003.1"/>
</dbReference>
<reference evidence="2 3" key="1">
    <citation type="submission" date="2024-09" db="EMBL/GenBank/DDBJ databases">
        <authorList>
            <consortium name="All-Russian atlas of soil microorganisms"/>
            <consortium name="as a basis for the search for new antimicrobial producers and enzymes with unique properties"/>
            <person name="Sokolova E.A."/>
            <person name="Voronina E.N."/>
        </authorList>
    </citation>
    <scope>NUCLEOTIDE SEQUENCE [LARGE SCALE GENOMIC DNA]</scope>
    <source>
        <strain evidence="2 3">AF-22b-331.1</strain>
    </source>
</reference>
<keyword evidence="3" id="KW-1185">Reference proteome</keyword>
<accession>A0ABW7CUK6</accession>
<dbReference type="Proteomes" id="UP001605261">
    <property type="component" value="Unassembled WGS sequence"/>
</dbReference>